<evidence type="ECO:0000256" key="8">
    <source>
        <dbReference type="SAM" id="Phobius"/>
    </source>
</evidence>
<keyword evidence="14" id="KW-1185">Reference proteome</keyword>
<dbReference type="GO" id="GO:0005886">
    <property type="term" value="C:plasma membrane"/>
    <property type="evidence" value="ECO:0007669"/>
    <property type="project" value="UniProtKB-SubCell"/>
</dbReference>
<evidence type="ECO:0000313" key="13">
    <source>
        <dbReference type="EMBL" id="QCP13155.1"/>
    </source>
</evidence>
<dbReference type="Gene3D" id="3.30.70.100">
    <property type="match status" value="1"/>
</dbReference>
<reference evidence="12 15" key="2">
    <citation type="submission" date="2020-08" db="EMBL/GenBank/DDBJ databases">
        <title>Genomic Encyclopedia of Type Strains, Phase III (KMG-III): the genomes of soil and plant-associated and newly described type strains.</title>
        <authorList>
            <person name="Whitman W."/>
        </authorList>
    </citation>
    <scope>NUCLEOTIDE SEQUENCE [LARGE SCALE GENOMIC DNA]</scope>
    <source>
        <strain evidence="12 15">CECT 7753</strain>
    </source>
</reference>
<evidence type="ECO:0000259" key="11">
    <source>
        <dbReference type="Pfam" id="PF21088"/>
    </source>
</evidence>
<keyword evidence="6 8" id="KW-0472">Membrane</keyword>
<keyword evidence="3" id="KW-1003">Cell membrane</keyword>
<dbReference type="Gene3D" id="1.10.287.1260">
    <property type="match status" value="1"/>
</dbReference>
<feature type="domain" description="Mechanosensitive ion channel MscS C-terminal" evidence="10">
    <location>
        <begin position="253"/>
        <end position="337"/>
    </location>
</feature>
<evidence type="ECO:0000256" key="1">
    <source>
        <dbReference type="ARBA" id="ARBA00004651"/>
    </source>
</evidence>
<dbReference type="EMBL" id="JACHXS010000007">
    <property type="protein sequence ID" value="MBB3223055.1"/>
    <property type="molecule type" value="Genomic_DNA"/>
</dbReference>
<dbReference type="Pfam" id="PF21088">
    <property type="entry name" value="MS_channel_1st"/>
    <property type="match status" value="1"/>
</dbReference>
<dbReference type="PANTHER" id="PTHR30566">
    <property type="entry name" value="YNAI-RELATED MECHANOSENSITIVE ION CHANNEL"/>
    <property type="match status" value="1"/>
</dbReference>
<dbReference type="Pfam" id="PF21082">
    <property type="entry name" value="MS_channel_3rd"/>
    <property type="match status" value="1"/>
</dbReference>
<proteinExistence type="inferred from homology"/>
<feature type="domain" description="Mechanosensitive ion channel MscS" evidence="9">
    <location>
        <begin position="178"/>
        <end position="245"/>
    </location>
</feature>
<dbReference type="InterPro" id="IPR023408">
    <property type="entry name" value="MscS_beta-dom_sf"/>
</dbReference>
<dbReference type="InterPro" id="IPR049142">
    <property type="entry name" value="MS_channel_1st"/>
</dbReference>
<evidence type="ECO:0000256" key="5">
    <source>
        <dbReference type="ARBA" id="ARBA00022989"/>
    </source>
</evidence>
<accession>A0A4P8HXH2</accession>
<dbReference type="AlphaFoldDB" id="A0A4P8HXH2"/>
<evidence type="ECO:0000259" key="9">
    <source>
        <dbReference type="Pfam" id="PF00924"/>
    </source>
</evidence>
<evidence type="ECO:0000313" key="14">
    <source>
        <dbReference type="Proteomes" id="UP000298763"/>
    </source>
</evidence>
<evidence type="ECO:0000256" key="4">
    <source>
        <dbReference type="ARBA" id="ARBA00022692"/>
    </source>
</evidence>
<comment type="similarity">
    <text evidence="2">Belongs to the MscS (TC 1.A.23) family.</text>
</comment>
<dbReference type="InterPro" id="IPR011066">
    <property type="entry name" value="MscS_channel_C_sf"/>
</dbReference>
<sequence length="389" mass="43140">MRYVLLGNPIQEWATALAVAFAAAVLMLVVRTFLIHRLALVAERSATRVDDWLLRMLRNTYSLSIVILALYLGSLMLEFSKKYEVSLWRVAVTTMLIQAAVWADTGVRVWRRRYRQAAIGGTDSTAGVASTAIIDFILRLFVWVVFMLMILDNLGFNITTLVASLGIGGIAVALAVQNILGDLLASLSIVLDKPFVVGDFIIVGEYLGTVEYIGLKTTRLRGLGGDQVIFANGDMLKSRIANQTRMFTRRAAFMIRVRYGTTPDQLAAIPAMVKEIIETQEETASFERAHLRNLGEWAIEYEVVYWIKTPDYFVFMDTNQAVLLGVVRGLAERGIDIAFPTQLNLRPAEVYSGQSSPLNWPVSDNIADNGANRGIDKGPDTRLDKGARA</sequence>
<dbReference type="SUPFAM" id="SSF82689">
    <property type="entry name" value="Mechanosensitive channel protein MscS (YggB), C-terminal domain"/>
    <property type="match status" value="1"/>
</dbReference>
<dbReference type="EMBL" id="CP040017">
    <property type="protein sequence ID" value="QCP13155.1"/>
    <property type="molecule type" value="Genomic_DNA"/>
</dbReference>
<name>A0A4P8HXH2_9BURK</name>
<dbReference type="Proteomes" id="UP000584325">
    <property type="component" value="Unassembled WGS sequence"/>
</dbReference>
<feature type="region of interest" description="Disordered" evidence="7">
    <location>
        <begin position="369"/>
        <end position="389"/>
    </location>
</feature>
<feature type="transmembrane region" description="Helical" evidence="8">
    <location>
        <begin position="13"/>
        <end position="40"/>
    </location>
</feature>
<dbReference type="OrthoDB" id="9775207at2"/>
<dbReference type="InterPro" id="IPR011014">
    <property type="entry name" value="MscS_channel_TM-2"/>
</dbReference>
<dbReference type="InterPro" id="IPR049278">
    <property type="entry name" value="MS_channel_C"/>
</dbReference>
<protein>
    <submittedName>
        <fullName evidence="13">Mechanosensitive ion channel family protein</fullName>
    </submittedName>
    <submittedName>
        <fullName evidence="12">Small-conductance mechanosensitive channel</fullName>
    </submittedName>
</protein>
<dbReference type="InterPro" id="IPR010920">
    <property type="entry name" value="LSM_dom_sf"/>
</dbReference>
<dbReference type="SUPFAM" id="SSF50182">
    <property type="entry name" value="Sm-like ribonucleoproteins"/>
    <property type="match status" value="1"/>
</dbReference>
<keyword evidence="5 8" id="KW-1133">Transmembrane helix</keyword>
<feature type="transmembrane region" description="Helical" evidence="8">
    <location>
        <begin position="86"/>
        <end position="105"/>
    </location>
</feature>
<dbReference type="SUPFAM" id="SSF82861">
    <property type="entry name" value="Mechanosensitive channel protein MscS (YggB), transmembrane region"/>
    <property type="match status" value="1"/>
</dbReference>
<dbReference type="GO" id="GO:0008381">
    <property type="term" value="F:mechanosensitive monoatomic ion channel activity"/>
    <property type="evidence" value="ECO:0007669"/>
    <property type="project" value="UniProtKB-ARBA"/>
</dbReference>
<evidence type="ECO:0000256" key="2">
    <source>
        <dbReference type="ARBA" id="ARBA00008017"/>
    </source>
</evidence>
<dbReference type="Pfam" id="PF00924">
    <property type="entry name" value="MS_channel_2nd"/>
    <property type="match status" value="1"/>
</dbReference>
<dbReference type="PANTHER" id="PTHR30566:SF25">
    <property type="entry name" value="INNER MEMBRANE PROTEIN"/>
    <property type="match status" value="1"/>
</dbReference>
<feature type="transmembrane region" description="Helical" evidence="8">
    <location>
        <begin position="156"/>
        <end position="176"/>
    </location>
</feature>
<dbReference type="Gene3D" id="2.30.30.60">
    <property type="match status" value="1"/>
</dbReference>
<evidence type="ECO:0000256" key="7">
    <source>
        <dbReference type="SAM" id="MobiDB-lite"/>
    </source>
</evidence>
<reference evidence="13 14" key="1">
    <citation type="submission" date="2019-05" db="EMBL/GenBank/DDBJ databases">
        <title>Draft Genome Sequences of Six Type Strains of the Genus Massilia.</title>
        <authorList>
            <person name="Miess H."/>
            <person name="Frediansyhah A."/>
            <person name="Gross H."/>
        </authorList>
    </citation>
    <scope>NUCLEOTIDE SEQUENCE [LARGE SCALE GENOMIC DNA]</scope>
    <source>
        <strain evidence="13 14">DSMZ 26121</strain>
    </source>
</reference>
<evidence type="ECO:0000256" key="6">
    <source>
        <dbReference type="ARBA" id="ARBA00023136"/>
    </source>
</evidence>
<gene>
    <name evidence="13" type="ORF">FCL38_23965</name>
    <name evidence="12" type="ORF">FHS02_003893</name>
</gene>
<evidence type="ECO:0000259" key="10">
    <source>
        <dbReference type="Pfam" id="PF21082"/>
    </source>
</evidence>
<keyword evidence="4 8" id="KW-0812">Transmembrane</keyword>
<feature type="compositionally biased region" description="Basic and acidic residues" evidence="7">
    <location>
        <begin position="374"/>
        <end position="389"/>
    </location>
</feature>
<feature type="transmembrane region" description="Helical" evidence="8">
    <location>
        <begin position="61"/>
        <end position="80"/>
    </location>
</feature>
<dbReference type="RefSeq" id="WP_137315947.1">
    <property type="nucleotide sequence ID" value="NZ_CP040017.1"/>
</dbReference>
<organism evidence="12 15">
    <name type="scientific">Pseudoduganella umbonata</name>
    <dbReference type="NCBI Taxonomy" id="864828"/>
    <lineage>
        <taxon>Bacteria</taxon>
        <taxon>Pseudomonadati</taxon>
        <taxon>Pseudomonadota</taxon>
        <taxon>Betaproteobacteria</taxon>
        <taxon>Burkholderiales</taxon>
        <taxon>Oxalobacteraceae</taxon>
        <taxon>Telluria group</taxon>
        <taxon>Pseudoduganella</taxon>
    </lineage>
</organism>
<feature type="domain" description="Mechanosensitive ion channel transmembrane helices 2/3" evidence="11">
    <location>
        <begin position="137"/>
        <end position="177"/>
    </location>
</feature>
<comment type="subcellular location">
    <subcellularLocation>
        <location evidence="1">Cell membrane</location>
        <topology evidence="1">Multi-pass membrane protein</topology>
    </subcellularLocation>
</comment>
<feature type="transmembrane region" description="Helical" evidence="8">
    <location>
        <begin position="126"/>
        <end position="150"/>
    </location>
</feature>
<evidence type="ECO:0000256" key="3">
    <source>
        <dbReference type="ARBA" id="ARBA00022475"/>
    </source>
</evidence>
<evidence type="ECO:0000313" key="15">
    <source>
        <dbReference type="Proteomes" id="UP000584325"/>
    </source>
</evidence>
<dbReference type="InterPro" id="IPR006685">
    <property type="entry name" value="MscS_channel_2nd"/>
</dbReference>
<dbReference type="Proteomes" id="UP000298763">
    <property type="component" value="Chromosome"/>
</dbReference>
<evidence type="ECO:0000313" key="12">
    <source>
        <dbReference type="EMBL" id="MBB3223055.1"/>
    </source>
</evidence>